<name>A0AAV9P8P9_9PEZI</name>
<evidence type="ECO:0000313" key="3">
    <source>
        <dbReference type="Proteomes" id="UP001337655"/>
    </source>
</evidence>
<gene>
    <name evidence="2" type="ORF">LTR77_006452</name>
</gene>
<protein>
    <submittedName>
        <fullName evidence="2">Uncharacterized protein</fullName>
    </submittedName>
</protein>
<dbReference type="GeneID" id="89927792"/>
<dbReference type="PANTHER" id="PTHR42085">
    <property type="entry name" value="F-BOX DOMAIN-CONTAINING PROTEIN"/>
    <property type="match status" value="1"/>
</dbReference>
<dbReference type="RefSeq" id="XP_064658609.1">
    <property type="nucleotide sequence ID" value="XM_064803694.1"/>
</dbReference>
<dbReference type="InterPro" id="IPR038883">
    <property type="entry name" value="AN11006-like"/>
</dbReference>
<comment type="caution">
    <text evidence="2">The sequence shown here is derived from an EMBL/GenBank/DDBJ whole genome shotgun (WGS) entry which is preliminary data.</text>
</comment>
<proteinExistence type="predicted"/>
<feature type="region of interest" description="Disordered" evidence="1">
    <location>
        <begin position="9"/>
        <end position="38"/>
    </location>
</feature>
<keyword evidence="3" id="KW-1185">Reference proteome</keyword>
<dbReference type="PANTHER" id="PTHR42085:SF1">
    <property type="entry name" value="F-BOX DOMAIN-CONTAINING PROTEIN"/>
    <property type="match status" value="1"/>
</dbReference>
<reference evidence="2 3" key="1">
    <citation type="submission" date="2023-08" db="EMBL/GenBank/DDBJ databases">
        <title>Black Yeasts Isolated from many extreme environments.</title>
        <authorList>
            <person name="Coleine C."/>
            <person name="Stajich J.E."/>
            <person name="Selbmann L."/>
        </authorList>
    </citation>
    <scope>NUCLEOTIDE SEQUENCE [LARGE SCALE GENOMIC DNA]</scope>
    <source>
        <strain evidence="2 3">CCFEE 5935</strain>
    </source>
</reference>
<accession>A0AAV9P8P9</accession>
<organism evidence="2 3">
    <name type="scientific">Saxophila tyrrhenica</name>
    <dbReference type="NCBI Taxonomy" id="1690608"/>
    <lineage>
        <taxon>Eukaryota</taxon>
        <taxon>Fungi</taxon>
        <taxon>Dikarya</taxon>
        <taxon>Ascomycota</taxon>
        <taxon>Pezizomycotina</taxon>
        <taxon>Dothideomycetes</taxon>
        <taxon>Dothideomycetidae</taxon>
        <taxon>Mycosphaerellales</taxon>
        <taxon>Extremaceae</taxon>
        <taxon>Saxophila</taxon>
    </lineage>
</organism>
<dbReference type="Proteomes" id="UP001337655">
    <property type="component" value="Unassembled WGS sequence"/>
</dbReference>
<sequence length="276" mass="31866">MPKRLKIKRAFDRIANPGKKRSSDQDTEALPSGSHRAHRDDRLSFLSLPPELRNQIYHELATDSSLTLSPFKAKKPANINGLLLACHQTRSEYKKVLLANAHISFNCQEYKFANLVRVLENLSPSDLDTLKLNPNLWIIFFLSHVPTRDDRKNLRGWIDYRSSDFNVPYYGSAQAQLAARELVFEYDLRFLAQFRPPKSTIRYANGHDMKLDLLRSHLRMYQFLEREAGEEGPKEELVRLRRNIEECVELFEALQMERSTPARGMSVVTTGSGRGF</sequence>
<dbReference type="AlphaFoldDB" id="A0AAV9P8P9"/>
<evidence type="ECO:0000256" key="1">
    <source>
        <dbReference type="SAM" id="MobiDB-lite"/>
    </source>
</evidence>
<dbReference type="EMBL" id="JAVRRT010000009">
    <property type="protein sequence ID" value="KAK5169143.1"/>
    <property type="molecule type" value="Genomic_DNA"/>
</dbReference>
<evidence type="ECO:0000313" key="2">
    <source>
        <dbReference type="EMBL" id="KAK5169143.1"/>
    </source>
</evidence>